<feature type="transmembrane region" description="Helical" evidence="1">
    <location>
        <begin position="62"/>
        <end position="80"/>
    </location>
</feature>
<sequence>MYRTGHLGVSIAVYAPIGAGLLVVGADTLAVFAGAVMCWFTMLPDVDHRLPIVPHRGPTHSLAFALLAGGVGAAAGTIAASQLGVVAAVGLGAFGFVVGFVTILAHLLADAMTPAGVPFLWPLSGRTHSLYLWRADNAIANYGLLAAGVVTAIGVFTAAARLVGF</sequence>
<dbReference type="GO" id="GO:0016787">
    <property type="term" value="F:hydrolase activity"/>
    <property type="evidence" value="ECO:0007669"/>
    <property type="project" value="UniProtKB-KW"/>
</dbReference>
<keyword evidence="1" id="KW-0812">Transmembrane</keyword>
<proteinExistence type="predicted"/>
<feature type="transmembrane region" description="Helical" evidence="1">
    <location>
        <begin position="12"/>
        <end position="42"/>
    </location>
</feature>
<dbReference type="EMBL" id="JBHSXL010000009">
    <property type="protein sequence ID" value="MFC6893441.1"/>
    <property type="molecule type" value="Genomic_DNA"/>
</dbReference>
<evidence type="ECO:0000313" key="2">
    <source>
        <dbReference type="EMBL" id="MFC6893441.1"/>
    </source>
</evidence>
<reference evidence="2 3" key="1">
    <citation type="journal article" date="2019" name="Int. J. Syst. Evol. Microbiol.">
        <title>The Global Catalogue of Microorganisms (GCM) 10K type strain sequencing project: providing services to taxonomists for standard genome sequencing and annotation.</title>
        <authorList>
            <consortium name="The Broad Institute Genomics Platform"/>
            <consortium name="The Broad Institute Genome Sequencing Center for Infectious Disease"/>
            <person name="Wu L."/>
            <person name="Ma J."/>
        </authorList>
    </citation>
    <scope>NUCLEOTIDE SEQUENCE [LARGE SCALE GENOMIC DNA]</scope>
    <source>
        <strain evidence="2 3">SKJ47</strain>
    </source>
</reference>
<keyword evidence="2" id="KW-0378">Hydrolase</keyword>
<dbReference type="InterPro" id="IPR007404">
    <property type="entry name" value="YdjM-like"/>
</dbReference>
<evidence type="ECO:0000256" key="1">
    <source>
        <dbReference type="SAM" id="Phobius"/>
    </source>
</evidence>
<keyword evidence="3" id="KW-1185">Reference proteome</keyword>
<keyword evidence="1" id="KW-0472">Membrane</keyword>
<organism evidence="2 3">
    <name type="scientific">Halopenitus salinus</name>
    <dbReference type="NCBI Taxonomy" id="1198295"/>
    <lineage>
        <taxon>Archaea</taxon>
        <taxon>Methanobacteriati</taxon>
        <taxon>Methanobacteriota</taxon>
        <taxon>Stenosarchaea group</taxon>
        <taxon>Halobacteria</taxon>
        <taxon>Halobacteriales</taxon>
        <taxon>Haloferacaceae</taxon>
        <taxon>Halopenitus</taxon>
    </lineage>
</organism>
<feature type="transmembrane region" description="Helical" evidence="1">
    <location>
        <begin position="87"/>
        <end position="109"/>
    </location>
</feature>
<dbReference type="RefSeq" id="WP_379745161.1">
    <property type="nucleotide sequence ID" value="NZ_JBHSVN010000001.1"/>
</dbReference>
<dbReference type="AlphaFoldDB" id="A0ABD5V2P0"/>
<protein>
    <submittedName>
        <fullName evidence="2">Metal-dependent hydrolase</fullName>
    </submittedName>
</protein>
<keyword evidence="1" id="KW-1133">Transmembrane helix</keyword>
<comment type="caution">
    <text evidence="2">The sequence shown here is derived from an EMBL/GenBank/DDBJ whole genome shotgun (WGS) entry which is preliminary data.</text>
</comment>
<gene>
    <name evidence="2" type="ORF">ACFQE9_12620</name>
</gene>
<dbReference type="Pfam" id="PF04307">
    <property type="entry name" value="YdjM"/>
    <property type="match status" value="1"/>
</dbReference>
<accession>A0ABD5V2P0</accession>
<name>A0ABD5V2P0_9EURY</name>
<feature type="transmembrane region" description="Helical" evidence="1">
    <location>
        <begin position="139"/>
        <end position="163"/>
    </location>
</feature>
<dbReference type="Proteomes" id="UP001596296">
    <property type="component" value="Unassembled WGS sequence"/>
</dbReference>
<evidence type="ECO:0000313" key="3">
    <source>
        <dbReference type="Proteomes" id="UP001596296"/>
    </source>
</evidence>